<name>A0ABZ2N5Z1_9BACI</name>
<feature type="transmembrane region" description="Helical" evidence="1">
    <location>
        <begin position="51"/>
        <end position="71"/>
    </location>
</feature>
<gene>
    <name evidence="3" type="ORF">WDJ61_16805</name>
</gene>
<accession>A0ABZ2N5Z1</accession>
<proteinExistence type="predicted"/>
<dbReference type="InterPro" id="IPR025582">
    <property type="entry name" value="YARHG_dom"/>
</dbReference>
<evidence type="ECO:0000313" key="4">
    <source>
        <dbReference type="Proteomes" id="UP001387364"/>
    </source>
</evidence>
<keyword evidence="1" id="KW-0812">Transmembrane</keyword>
<evidence type="ECO:0000313" key="3">
    <source>
        <dbReference type="EMBL" id="WXB92864.1"/>
    </source>
</evidence>
<dbReference type="RefSeq" id="WP_338751812.1">
    <property type="nucleotide sequence ID" value="NZ_CP147404.1"/>
</dbReference>
<dbReference type="PANTHER" id="PTHR40038:SF1">
    <property type="entry name" value="MEMBRANE-ASSOCIATED PROTEIN TCAA"/>
    <property type="match status" value="1"/>
</dbReference>
<sequence length="342" mass="38935">MKVCKVCGHQSERDSAFCSECGASLKEQTDESTNREEIKFPKRKSQKNKMFIVFTLAVVLIIFLFTGYQMLSKKYSEEVVIDQFITALTQKDKQTLKTLIIPTDSRININEESLNALFALIDKEPSLIEDIKDSLHNDGLGNQPFYLRENGKHFGIFTNYVIDTPGYFIKVSSTGDNTTIHLNNSEIGVLDTAKDTKEFGPFLTGLYSIKGLSGENKDEVTINLAGSRTETAVVLKTGNAETEEVQKTIVKEVIREVTPEYSYYILPHSDYTYLTYSDIAGLTKSELRLARNEIFARHGYIFNSKDLQNYFERQSWYSPNPNFNGNLSSLEKQNIEFIKSYE</sequence>
<keyword evidence="1" id="KW-1133">Transmembrane helix</keyword>
<dbReference type="Proteomes" id="UP001387364">
    <property type="component" value="Chromosome"/>
</dbReference>
<dbReference type="Pfam" id="PF13308">
    <property type="entry name" value="YARHG"/>
    <property type="match status" value="1"/>
</dbReference>
<dbReference type="SMART" id="SM01324">
    <property type="entry name" value="YARHG"/>
    <property type="match status" value="1"/>
</dbReference>
<reference evidence="3 4" key="1">
    <citation type="submission" date="2024-02" db="EMBL/GenBank/DDBJ databases">
        <title>Seven novel Bacillus-like species.</title>
        <authorList>
            <person name="Liu G."/>
        </authorList>
    </citation>
    <scope>NUCLEOTIDE SEQUENCE [LARGE SCALE GENOMIC DNA]</scope>
    <source>
        <strain evidence="3 4">FJAT-52991</strain>
    </source>
</reference>
<evidence type="ECO:0000259" key="2">
    <source>
        <dbReference type="SMART" id="SM01324"/>
    </source>
</evidence>
<dbReference type="EMBL" id="CP147404">
    <property type="protein sequence ID" value="WXB92864.1"/>
    <property type="molecule type" value="Genomic_DNA"/>
</dbReference>
<keyword evidence="4" id="KW-1185">Reference proteome</keyword>
<dbReference type="Pfam" id="PF22813">
    <property type="entry name" value="TcaA_2nd"/>
    <property type="match status" value="1"/>
</dbReference>
<organism evidence="3 4">
    <name type="scientific">Bacillus kandeliae</name>
    <dbReference type="NCBI Taxonomy" id="3129297"/>
    <lineage>
        <taxon>Bacteria</taxon>
        <taxon>Bacillati</taxon>
        <taxon>Bacillota</taxon>
        <taxon>Bacilli</taxon>
        <taxon>Bacillales</taxon>
        <taxon>Bacillaceae</taxon>
        <taxon>Bacillus</taxon>
    </lineage>
</organism>
<protein>
    <submittedName>
        <fullName evidence="3">YARHG domain-containing protein</fullName>
    </submittedName>
</protein>
<keyword evidence="1" id="KW-0472">Membrane</keyword>
<dbReference type="InterPro" id="IPR054529">
    <property type="entry name" value="TcaA_2nd"/>
</dbReference>
<dbReference type="InterPro" id="IPR038434">
    <property type="entry name" value="YARHG_sf"/>
</dbReference>
<dbReference type="PANTHER" id="PTHR40038">
    <property type="entry name" value="MEMBRANE-ASSOCIATED PROTEIN TCAA"/>
    <property type="match status" value="1"/>
</dbReference>
<evidence type="ECO:0000256" key="1">
    <source>
        <dbReference type="SAM" id="Phobius"/>
    </source>
</evidence>
<feature type="domain" description="YARHG" evidence="2">
    <location>
        <begin position="262"/>
        <end position="342"/>
    </location>
</feature>
<dbReference type="Gene3D" id="1.20.58.1690">
    <property type="match status" value="1"/>
</dbReference>